<gene>
    <name evidence="3" type="ORF">GCM10007888_38360</name>
    <name evidence="2" type="ORF">MOX02_36030</name>
</gene>
<evidence type="ECO:0000313" key="3">
    <source>
        <dbReference type="EMBL" id="GLS65454.1"/>
    </source>
</evidence>
<proteinExistence type="predicted"/>
<feature type="compositionally biased region" description="Basic and acidic residues" evidence="1">
    <location>
        <begin position="1"/>
        <end position="11"/>
    </location>
</feature>
<evidence type="ECO:0000256" key="1">
    <source>
        <dbReference type="SAM" id="MobiDB-lite"/>
    </source>
</evidence>
<dbReference type="OrthoDB" id="8001295at2"/>
<dbReference type="RefSeq" id="WP_147027121.1">
    <property type="nucleotide sequence ID" value="NZ_BJZU01000073.1"/>
</dbReference>
<dbReference type="EMBL" id="BJZU01000073">
    <property type="protein sequence ID" value="GEP05565.1"/>
    <property type="molecule type" value="Genomic_DNA"/>
</dbReference>
<reference evidence="3" key="4">
    <citation type="submission" date="2023-01" db="EMBL/GenBank/DDBJ databases">
        <title>Draft genome sequence of Methylobacterium oxalidis strain NBRC 107715.</title>
        <authorList>
            <person name="Sun Q."/>
            <person name="Mori K."/>
        </authorList>
    </citation>
    <scope>NUCLEOTIDE SEQUENCE</scope>
    <source>
        <strain evidence="3">NBRC 107715</strain>
    </source>
</reference>
<keyword evidence="5" id="KW-1185">Reference proteome</keyword>
<sequence length="99" mass="10422">MDLKPPIDRGAELVQSGDAARQAPGDVPMPTAENEPPCLFRPGAGITAADVAEITLMFLLDMSGSPYNPPPGGLRDIALRAERVAQLSPSARQFLKPVA</sequence>
<organism evidence="2 4">
    <name type="scientific">Methylobacterium oxalidis</name>
    <dbReference type="NCBI Taxonomy" id="944322"/>
    <lineage>
        <taxon>Bacteria</taxon>
        <taxon>Pseudomonadati</taxon>
        <taxon>Pseudomonadota</taxon>
        <taxon>Alphaproteobacteria</taxon>
        <taxon>Hyphomicrobiales</taxon>
        <taxon>Methylobacteriaceae</taxon>
        <taxon>Methylobacterium</taxon>
    </lineage>
</organism>
<comment type="caution">
    <text evidence="2">The sequence shown here is derived from an EMBL/GenBank/DDBJ whole genome shotgun (WGS) entry which is preliminary data.</text>
</comment>
<evidence type="ECO:0000313" key="4">
    <source>
        <dbReference type="Proteomes" id="UP000321960"/>
    </source>
</evidence>
<evidence type="ECO:0000313" key="5">
    <source>
        <dbReference type="Proteomes" id="UP001156856"/>
    </source>
</evidence>
<dbReference type="Proteomes" id="UP001156856">
    <property type="component" value="Unassembled WGS sequence"/>
</dbReference>
<dbReference type="AlphaFoldDB" id="A0A512J6F8"/>
<evidence type="ECO:0000313" key="2">
    <source>
        <dbReference type="EMBL" id="GEP05565.1"/>
    </source>
</evidence>
<reference evidence="5" key="2">
    <citation type="journal article" date="2019" name="Int. J. Syst. Evol. Microbiol.">
        <title>The Global Catalogue of Microorganisms (GCM) 10K type strain sequencing project: providing services to taxonomists for standard genome sequencing and annotation.</title>
        <authorList>
            <consortium name="The Broad Institute Genomics Platform"/>
            <consortium name="The Broad Institute Genome Sequencing Center for Infectious Disease"/>
            <person name="Wu L."/>
            <person name="Ma J."/>
        </authorList>
    </citation>
    <scope>NUCLEOTIDE SEQUENCE [LARGE SCALE GENOMIC DNA]</scope>
    <source>
        <strain evidence="5">NBRC 107715</strain>
    </source>
</reference>
<feature type="region of interest" description="Disordered" evidence="1">
    <location>
        <begin position="1"/>
        <end position="34"/>
    </location>
</feature>
<reference evidence="3" key="1">
    <citation type="journal article" date="2014" name="Int. J. Syst. Evol. Microbiol.">
        <title>Complete genome of a new Firmicutes species belonging to the dominant human colonic microbiota ('Ruminococcus bicirculans') reveals two chromosomes and a selective capacity to utilize plant glucans.</title>
        <authorList>
            <consortium name="NISC Comparative Sequencing Program"/>
            <person name="Wegmann U."/>
            <person name="Louis P."/>
            <person name="Goesmann A."/>
            <person name="Henrissat B."/>
            <person name="Duncan S.H."/>
            <person name="Flint H.J."/>
        </authorList>
    </citation>
    <scope>NUCLEOTIDE SEQUENCE</scope>
    <source>
        <strain evidence="3">NBRC 107715</strain>
    </source>
</reference>
<dbReference type="Proteomes" id="UP000321960">
    <property type="component" value="Unassembled WGS sequence"/>
</dbReference>
<accession>A0A512J6F8</accession>
<reference evidence="2 4" key="3">
    <citation type="submission" date="2019-07" db="EMBL/GenBank/DDBJ databases">
        <title>Whole genome shotgun sequence of Methylobacterium oxalidis NBRC 107715.</title>
        <authorList>
            <person name="Hosoyama A."/>
            <person name="Uohara A."/>
            <person name="Ohji S."/>
            <person name="Ichikawa N."/>
        </authorList>
    </citation>
    <scope>NUCLEOTIDE SEQUENCE [LARGE SCALE GENOMIC DNA]</scope>
    <source>
        <strain evidence="2 4">NBRC 107715</strain>
    </source>
</reference>
<dbReference type="EMBL" id="BSPK01000072">
    <property type="protein sequence ID" value="GLS65454.1"/>
    <property type="molecule type" value="Genomic_DNA"/>
</dbReference>
<protein>
    <submittedName>
        <fullName evidence="2">Uncharacterized protein</fullName>
    </submittedName>
</protein>
<name>A0A512J6F8_9HYPH</name>